<evidence type="ECO:0000256" key="1">
    <source>
        <dbReference type="SAM" id="MobiDB-lite"/>
    </source>
</evidence>
<name>A0A1Y1IQZ6_KLENI</name>
<feature type="region of interest" description="Disordered" evidence="1">
    <location>
        <begin position="53"/>
        <end position="73"/>
    </location>
</feature>
<protein>
    <submittedName>
        <fullName evidence="2">Uncharacterized protein</fullName>
    </submittedName>
</protein>
<evidence type="ECO:0000313" key="3">
    <source>
        <dbReference type="Proteomes" id="UP000054558"/>
    </source>
</evidence>
<proteinExistence type="predicted"/>
<keyword evidence="3" id="KW-1185">Reference proteome</keyword>
<sequence length="73" mass="7835">MAELNAEVAIASLGGYAQLALAPPNTGTATFGMKTGTRERALVERWAELRNRNRNATLPGSRCADDNKITTET</sequence>
<dbReference type="Proteomes" id="UP000054558">
    <property type="component" value="Unassembled WGS sequence"/>
</dbReference>
<dbReference type="AlphaFoldDB" id="A0A1Y1IQZ6"/>
<dbReference type="EMBL" id="DF237689">
    <property type="protein sequence ID" value="GAQ91186.1"/>
    <property type="molecule type" value="Genomic_DNA"/>
</dbReference>
<gene>
    <name evidence="2" type="ORF">KFL_007400020</name>
</gene>
<evidence type="ECO:0000313" key="2">
    <source>
        <dbReference type="EMBL" id="GAQ91186.1"/>
    </source>
</evidence>
<organism evidence="2 3">
    <name type="scientific">Klebsormidium nitens</name>
    <name type="common">Green alga</name>
    <name type="synonym">Ulothrix nitens</name>
    <dbReference type="NCBI Taxonomy" id="105231"/>
    <lineage>
        <taxon>Eukaryota</taxon>
        <taxon>Viridiplantae</taxon>
        <taxon>Streptophyta</taxon>
        <taxon>Klebsormidiophyceae</taxon>
        <taxon>Klebsormidiales</taxon>
        <taxon>Klebsormidiaceae</taxon>
        <taxon>Klebsormidium</taxon>
    </lineage>
</organism>
<reference evidence="2 3" key="1">
    <citation type="journal article" date="2014" name="Nat. Commun.">
        <title>Klebsormidium flaccidum genome reveals primary factors for plant terrestrial adaptation.</title>
        <authorList>
            <person name="Hori K."/>
            <person name="Maruyama F."/>
            <person name="Fujisawa T."/>
            <person name="Togashi T."/>
            <person name="Yamamoto N."/>
            <person name="Seo M."/>
            <person name="Sato S."/>
            <person name="Yamada T."/>
            <person name="Mori H."/>
            <person name="Tajima N."/>
            <person name="Moriyama T."/>
            <person name="Ikeuchi M."/>
            <person name="Watanabe M."/>
            <person name="Wada H."/>
            <person name="Kobayashi K."/>
            <person name="Saito M."/>
            <person name="Masuda T."/>
            <person name="Sasaki-Sekimoto Y."/>
            <person name="Mashiguchi K."/>
            <person name="Awai K."/>
            <person name="Shimojima M."/>
            <person name="Masuda S."/>
            <person name="Iwai M."/>
            <person name="Nobusawa T."/>
            <person name="Narise T."/>
            <person name="Kondo S."/>
            <person name="Saito H."/>
            <person name="Sato R."/>
            <person name="Murakawa M."/>
            <person name="Ihara Y."/>
            <person name="Oshima-Yamada Y."/>
            <person name="Ohtaka K."/>
            <person name="Satoh M."/>
            <person name="Sonobe K."/>
            <person name="Ishii M."/>
            <person name="Ohtani R."/>
            <person name="Kanamori-Sato M."/>
            <person name="Honoki R."/>
            <person name="Miyazaki D."/>
            <person name="Mochizuki H."/>
            <person name="Umetsu J."/>
            <person name="Higashi K."/>
            <person name="Shibata D."/>
            <person name="Kamiya Y."/>
            <person name="Sato N."/>
            <person name="Nakamura Y."/>
            <person name="Tabata S."/>
            <person name="Ida S."/>
            <person name="Kurokawa K."/>
            <person name="Ohta H."/>
        </authorList>
    </citation>
    <scope>NUCLEOTIDE SEQUENCE [LARGE SCALE GENOMIC DNA]</scope>
    <source>
        <strain evidence="2 3">NIES-2285</strain>
    </source>
</reference>
<accession>A0A1Y1IQZ6</accession>
<feature type="compositionally biased region" description="Basic and acidic residues" evidence="1">
    <location>
        <begin position="63"/>
        <end position="73"/>
    </location>
</feature>